<dbReference type="CDD" id="cd00173">
    <property type="entry name" value="SH2"/>
    <property type="match status" value="1"/>
</dbReference>
<evidence type="ECO:0000256" key="8">
    <source>
        <dbReference type="PROSITE-ProRule" id="PRU00192"/>
    </source>
</evidence>
<dbReference type="SUPFAM" id="SSF55550">
    <property type="entry name" value="SH2 domain"/>
    <property type="match status" value="1"/>
</dbReference>
<sequence>MGCIIRRSPSNRPSQALRYIVDDKPKQLDTPNAPHSRAYDEDPVPLRPPRAPRAPPVAQKPLPNPASQMNSSRVQLHTPIYIGTQAYQKENLNEISFEKDDEMELIEQINSNELRVNHLRSGSSGIIPKTHVRIDVDTPLRLAVKESGVIQRCLLHYNVPGAYLIRRSANTPNAFVLSISQINESYNTLTWHYLISINPSNNCFYFSQEAQLQTFVFTSFQQLIADERIRAVIPLTEIIPYSIEFDEEVWNIPYEELIIEDKIGEGQFGEVYRAHWHKGPTITPIAVKKLHISGLTSTIKREIEAMKTLTNLYIVTLYGISQNPTTNELLIVTQLMENGDLKTWLKNLRSLPKYSTLVRFAKDISCGMGYLELRNYVHRDLACRNILLGSCGKKIKIADFGLSTIVSPTDAALRQEAHSQKLPTRWLAPELLHNQASYSIKSDVWAFGIVLIELWLKGGDPYGNEHRAWIQSAVSTGYVHEKPTDCPDDFYESVIYKCLQFQANDRPSFSALRQLLEKWPCP</sequence>
<organism evidence="13 14">
    <name type="scientific">Adineta ricciae</name>
    <name type="common">Rotifer</name>
    <dbReference type="NCBI Taxonomy" id="249248"/>
    <lineage>
        <taxon>Eukaryota</taxon>
        <taxon>Metazoa</taxon>
        <taxon>Spiralia</taxon>
        <taxon>Gnathifera</taxon>
        <taxon>Rotifera</taxon>
        <taxon>Eurotatoria</taxon>
        <taxon>Bdelloidea</taxon>
        <taxon>Adinetida</taxon>
        <taxon>Adinetidae</taxon>
        <taxon>Adineta</taxon>
    </lineage>
</organism>
<keyword evidence="6 9" id="KW-0067">ATP-binding</keyword>
<comment type="caution">
    <text evidence="13">The sequence shown here is derived from an EMBL/GenBank/DDBJ whole genome shotgun (WGS) entry which is preliminary data.</text>
</comment>
<reference evidence="13" key="1">
    <citation type="submission" date="2021-02" db="EMBL/GenBank/DDBJ databases">
        <authorList>
            <person name="Nowell W R."/>
        </authorList>
    </citation>
    <scope>NUCLEOTIDE SEQUENCE</scope>
</reference>
<dbReference type="Proteomes" id="UP000663828">
    <property type="component" value="Unassembled WGS sequence"/>
</dbReference>
<dbReference type="SMART" id="SM00326">
    <property type="entry name" value="SH3"/>
    <property type="match status" value="1"/>
</dbReference>
<dbReference type="Pfam" id="PF07714">
    <property type="entry name" value="PK_Tyr_Ser-Thr"/>
    <property type="match status" value="1"/>
</dbReference>
<dbReference type="InterPro" id="IPR001245">
    <property type="entry name" value="Ser-Thr/Tyr_kinase_cat_dom"/>
</dbReference>
<keyword evidence="7" id="KW-0829">Tyrosine-protein kinase</keyword>
<evidence type="ECO:0000259" key="11">
    <source>
        <dbReference type="PROSITE" id="PS50002"/>
    </source>
</evidence>
<dbReference type="InterPro" id="IPR050198">
    <property type="entry name" value="Non-receptor_tyrosine_kinases"/>
</dbReference>
<evidence type="ECO:0000256" key="9">
    <source>
        <dbReference type="PROSITE-ProRule" id="PRU10141"/>
    </source>
</evidence>
<dbReference type="PROSITE" id="PS00107">
    <property type="entry name" value="PROTEIN_KINASE_ATP"/>
    <property type="match status" value="1"/>
</dbReference>
<dbReference type="CDD" id="cd00192">
    <property type="entry name" value="PTKc"/>
    <property type="match status" value="1"/>
</dbReference>
<dbReference type="Gene3D" id="1.10.510.10">
    <property type="entry name" value="Transferase(Phosphotransferase) domain 1"/>
    <property type="match status" value="1"/>
</dbReference>
<dbReference type="SMART" id="SM00219">
    <property type="entry name" value="TyrKc"/>
    <property type="match status" value="1"/>
</dbReference>
<evidence type="ECO:0000259" key="12">
    <source>
        <dbReference type="PROSITE" id="PS50011"/>
    </source>
</evidence>
<dbReference type="InterPro" id="IPR036860">
    <property type="entry name" value="SH2_dom_sf"/>
</dbReference>
<keyword evidence="2 8" id="KW-0728">SH3 domain</keyword>
<dbReference type="SUPFAM" id="SSF50044">
    <property type="entry name" value="SH3-domain"/>
    <property type="match status" value="1"/>
</dbReference>
<dbReference type="AlphaFoldDB" id="A0A813ZMT6"/>
<dbReference type="InterPro" id="IPR008266">
    <property type="entry name" value="Tyr_kinase_AS"/>
</dbReference>
<accession>A0A813ZMT6</accession>
<dbReference type="PANTHER" id="PTHR24418">
    <property type="entry name" value="TYROSINE-PROTEIN KINASE"/>
    <property type="match status" value="1"/>
</dbReference>
<keyword evidence="3" id="KW-0808">Transferase</keyword>
<dbReference type="PROSITE" id="PS00109">
    <property type="entry name" value="PROTEIN_KINASE_TYR"/>
    <property type="match status" value="1"/>
</dbReference>
<dbReference type="GO" id="GO:0004715">
    <property type="term" value="F:non-membrane spanning protein tyrosine kinase activity"/>
    <property type="evidence" value="ECO:0007669"/>
    <property type="project" value="UniProtKB-EC"/>
</dbReference>
<feature type="domain" description="Protein kinase" evidence="12">
    <location>
        <begin position="257"/>
        <end position="520"/>
    </location>
</feature>
<evidence type="ECO:0000256" key="5">
    <source>
        <dbReference type="ARBA" id="ARBA00022777"/>
    </source>
</evidence>
<keyword evidence="4 9" id="KW-0547">Nucleotide-binding</keyword>
<name>A0A813ZMT6_ADIRI</name>
<dbReference type="Gene3D" id="3.30.505.10">
    <property type="entry name" value="SH2 domain"/>
    <property type="match status" value="1"/>
</dbReference>
<dbReference type="GO" id="GO:0005524">
    <property type="term" value="F:ATP binding"/>
    <property type="evidence" value="ECO:0007669"/>
    <property type="project" value="UniProtKB-UniRule"/>
</dbReference>
<gene>
    <name evidence="13" type="ORF">XAT740_LOCUS8018</name>
</gene>
<evidence type="ECO:0000256" key="2">
    <source>
        <dbReference type="ARBA" id="ARBA00022443"/>
    </source>
</evidence>
<feature type="region of interest" description="Disordered" evidence="10">
    <location>
        <begin position="1"/>
        <end position="71"/>
    </location>
</feature>
<protein>
    <recommendedName>
        <fullName evidence="1">non-specific protein-tyrosine kinase</fullName>
        <ecNumber evidence="1">2.7.10.2</ecNumber>
    </recommendedName>
</protein>
<dbReference type="SUPFAM" id="SSF56112">
    <property type="entry name" value="Protein kinase-like (PK-like)"/>
    <property type="match status" value="1"/>
</dbReference>
<evidence type="ECO:0000256" key="6">
    <source>
        <dbReference type="ARBA" id="ARBA00022840"/>
    </source>
</evidence>
<dbReference type="InterPro" id="IPR020635">
    <property type="entry name" value="Tyr_kinase_cat_dom"/>
</dbReference>
<feature type="compositionally biased region" description="Pro residues" evidence="10">
    <location>
        <begin position="45"/>
        <end position="55"/>
    </location>
</feature>
<keyword evidence="5" id="KW-0418">Kinase</keyword>
<evidence type="ECO:0000256" key="4">
    <source>
        <dbReference type="ARBA" id="ARBA00022741"/>
    </source>
</evidence>
<dbReference type="EC" id="2.7.10.2" evidence="1"/>
<evidence type="ECO:0000256" key="3">
    <source>
        <dbReference type="ARBA" id="ARBA00022679"/>
    </source>
</evidence>
<dbReference type="PROSITE" id="PS50011">
    <property type="entry name" value="PROTEIN_KINASE_DOM"/>
    <property type="match status" value="1"/>
</dbReference>
<feature type="binding site" evidence="9">
    <location>
        <position position="289"/>
    </location>
    <ligand>
        <name>ATP</name>
        <dbReference type="ChEBI" id="CHEBI:30616"/>
    </ligand>
</feature>
<evidence type="ECO:0000256" key="1">
    <source>
        <dbReference type="ARBA" id="ARBA00011903"/>
    </source>
</evidence>
<dbReference type="EMBL" id="CAJNOR010000392">
    <property type="protein sequence ID" value="CAF0900913.1"/>
    <property type="molecule type" value="Genomic_DNA"/>
</dbReference>
<evidence type="ECO:0000313" key="13">
    <source>
        <dbReference type="EMBL" id="CAF0900913.1"/>
    </source>
</evidence>
<keyword evidence="14" id="KW-1185">Reference proteome</keyword>
<dbReference type="Gene3D" id="2.30.30.40">
    <property type="entry name" value="SH3 Domains"/>
    <property type="match status" value="1"/>
</dbReference>
<dbReference type="InterPro" id="IPR000719">
    <property type="entry name" value="Prot_kinase_dom"/>
</dbReference>
<dbReference type="InterPro" id="IPR017441">
    <property type="entry name" value="Protein_kinase_ATP_BS"/>
</dbReference>
<evidence type="ECO:0000256" key="7">
    <source>
        <dbReference type="ARBA" id="ARBA00023137"/>
    </source>
</evidence>
<dbReference type="InterPro" id="IPR011009">
    <property type="entry name" value="Kinase-like_dom_sf"/>
</dbReference>
<evidence type="ECO:0000313" key="14">
    <source>
        <dbReference type="Proteomes" id="UP000663828"/>
    </source>
</evidence>
<feature type="domain" description="SH3" evidence="11">
    <location>
        <begin position="76"/>
        <end position="137"/>
    </location>
</feature>
<dbReference type="InterPro" id="IPR001452">
    <property type="entry name" value="SH3_domain"/>
</dbReference>
<dbReference type="PROSITE" id="PS50002">
    <property type="entry name" value="SH3"/>
    <property type="match status" value="1"/>
</dbReference>
<proteinExistence type="predicted"/>
<dbReference type="InterPro" id="IPR036028">
    <property type="entry name" value="SH3-like_dom_sf"/>
</dbReference>
<evidence type="ECO:0000256" key="10">
    <source>
        <dbReference type="SAM" id="MobiDB-lite"/>
    </source>
</evidence>
<dbReference type="PRINTS" id="PR00109">
    <property type="entry name" value="TYRKINASE"/>
</dbReference>